<keyword evidence="2" id="KW-1185">Reference proteome</keyword>
<proteinExistence type="predicted"/>
<dbReference type="Gene3D" id="3.20.20.80">
    <property type="entry name" value="Glycosidases"/>
    <property type="match status" value="1"/>
</dbReference>
<evidence type="ECO:0008006" key="3">
    <source>
        <dbReference type="Google" id="ProtNLM"/>
    </source>
</evidence>
<evidence type="ECO:0000313" key="2">
    <source>
        <dbReference type="Proteomes" id="UP000249799"/>
    </source>
</evidence>
<dbReference type="OrthoDB" id="5524848at2"/>
<sequence length="324" mass="36230">MWVWDESPSARDILENTGNAQVELLNFAAAPHGDASRSINRLFVETRAHSNTDRFSQLRAVTYDPITDPAHQGNLRAFLRNAHAQGIAVEYLDGQAIWVTTDANAQAPRQICRDIVSFNLGTNDLAERFDGVHLDIEPHTIRSGPWGGQWWENRLPQGYNAEWTQRWFDIMNDCRATFDAYEAQTGHRLVLASDVGADYAYYNKPILAFFNGPNSPVDYLGIMNYYDNRPNVNGDPSFFHGENDGANLTGGVEQNLALWTQTPLLFGIETGPLQIAPNAASFFQEGYTAMNQCVDDLVQGYANTKAIGVAIHHYSPNSYRDLQP</sequence>
<dbReference type="SUPFAM" id="SSF51445">
    <property type="entry name" value="(Trans)glycosidases"/>
    <property type="match status" value="1"/>
</dbReference>
<dbReference type="AlphaFoldDB" id="A0A2Z4FGX7"/>
<accession>A0A2Z4FGX7</accession>
<protein>
    <recommendedName>
        <fullName evidence="3">Glycoside hydrolase family 5 domain-containing protein</fullName>
    </recommendedName>
</protein>
<dbReference type="InterPro" id="IPR017853">
    <property type="entry name" value="GH"/>
</dbReference>
<dbReference type="Proteomes" id="UP000249799">
    <property type="component" value="Chromosome"/>
</dbReference>
<organism evidence="1 2">
    <name type="scientific">Bradymonas sediminis</name>
    <dbReference type="NCBI Taxonomy" id="1548548"/>
    <lineage>
        <taxon>Bacteria</taxon>
        <taxon>Deltaproteobacteria</taxon>
        <taxon>Bradymonadales</taxon>
        <taxon>Bradymonadaceae</taxon>
        <taxon>Bradymonas</taxon>
    </lineage>
</organism>
<dbReference type="EMBL" id="CP030032">
    <property type="protein sequence ID" value="AWV88227.1"/>
    <property type="molecule type" value="Genomic_DNA"/>
</dbReference>
<dbReference type="KEGG" id="bsed:DN745_02275"/>
<evidence type="ECO:0000313" key="1">
    <source>
        <dbReference type="EMBL" id="AWV88227.1"/>
    </source>
</evidence>
<name>A0A2Z4FGX7_9DELT</name>
<reference evidence="1 2" key="1">
    <citation type="submission" date="2018-06" db="EMBL/GenBank/DDBJ databases">
        <title>Lujinxingia sediminis gen. nov. sp. nov., a new facultative anaerobic member of the class Deltaproteobacteria, and proposal of Lujinxingaceae fam. nov.</title>
        <authorList>
            <person name="Guo L.-Y."/>
            <person name="Li C.-M."/>
            <person name="Wang S."/>
            <person name="Du Z.-J."/>
        </authorList>
    </citation>
    <scope>NUCLEOTIDE SEQUENCE [LARGE SCALE GENOMIC DNA]</scope>
    <source>
        <strain evidence="1 2">FA350</strain>
    </source>
</reference>
<gene>
    <name evidence="1" type="ORF">DN745_02275</name>
</gene>